<sequence length="272" mass="28203">MASTLSQLSACVTRILALTGFPKELKTRDIQTAFSEWENANGGFKIKWINDTSLLIVFNDATVAKRAYLHTLAFPPPIFSSPTSAAIAIIKPYDGPDAQTVIQNVNARQHTSNGRGHNVRSSVSHARGVSVSANMRNPSNNPGSSSGNNPLAGLNGPNPADLGLQRGIPGLEREQPSPTLPSLPSHPTLNALISSSLGGEVATSSDPAFHDPAILAAQPEHGAPRIGDPGKRMLGAALGMRHPSLPPRVIGGGPGAAPSNAMMSMGGLVVAE</sequence>
<dbReference type="Gene3D" id="3.30.70.330">
    <property type="match status" value="1"/>
</dbReference>
<organism evidence="2 3">
    <name type="scientific">Meripilus lineatus</name>
    <dbReference type="NCBI Taxonomy" id="2056292"/>
    <lineage>
        <taxon>Eukaryota</taxon>
        <taxon>Fungi</taxon>
        <taxon>Dikarya</taxon>
        <taxon>Basidiomycota</taxon>
        <taxon>Agaricomycotina</taxon>
        <taxon>Agaricomycetes</taxon>
        <taxon>Polyporales</taxon>
        <taxon>Meripilaceae</taxon>
        <taxon>Meripilus</taxon>
    </lineage>
</organism>
<dbReference type="EMBL" id="JANAWD010000069">
    <property type="protein sequence ID" value="KAJ3488321.1"/>
    <property type="molecule type" value="Genomic_DNA"/>
</dbReference>
<gene>
    <name evidence="2" type="ORF">NLI96_g2908</name>
</gene>
<accession>A0AAD5V9U6</accession>
<proteinExistence type="predicted"/>
<evidence type="ECO:0000256" key="1">
    <source>
        <dbReference type="SAM" id="MobiDB-lite"/>
    </source>
</evidence>
<feature type="compositionally biased region" description="Low complexity" evidence="1">
    <location>
        <begin position="176"/>
        <end position="187"/>
    </location>
</feature>
<name>A0AAD5V9U6_9APHY</name>
<feature type="compositionally biased region" description="Low complexity" evidence="1">
    <location>
        <begin position="137"/>
        <end position="160"/>
    </location>
</feature>
<dbReference type="InterPro" id="IPR019416">
    <property type="entry name" value="NCBP3"/>
</dbReference>
<dbReference type="GO" id="GO:0003729">
    <property type="term" value="F:mRNA binding"/>
    <property type="evidence" value="ECO:0007669"/>
    <property type="project" value="InterPro"/>
</dbReference>
<dbReference type="InterPro" id="IPR012677">
    <property type="entry name" value="Nucleotide-bd_a/b_plait_sf"/>
</dbReference>
<dbReference type="Proteomes" id="UP001212997">
    <property type="component" value="Unassembled WGS sequence"/>
</dbReference>
<dbReference type="GO" id="GO:0000340">
    <property type="term" value="F:RNA 7-methylguanosine cap binding"/>
    <property type="evidence" value="ECO:0007669"/>
    <property type="project" value="InterPro"/>
</dbReference>
<keyword evidence="3" id="KW-1185">Reference proteome</keyword>
<reference evidence="2" key="1">
    <citation type="submission" date="2022-07" db="EMBL/GenBank/DDBJ databases">
        <title>Genome Sequence of Physisporinus lineatus.</title>
        <authorList>
            <person name="Buettner E."/>
        </authorList>
    </citation>
    <scope>NUCLEOTIDE SEQUENCE</scope>
    <source>
        <strain evidence="2">VT162</strain>
    </source>
</reference>
<evidence type="ECO:0000313" key="3">
    <source>
        <dbReference type="Proteomes" id="UP001212997"/>
    </source>
</evidence>
<protein>
    <submittedName>
        <fullName evidence="2">Uncharacterized protein</fullName>
    </submittedName>
</protein>
<dbReference type="AlphaFoldDB" id="A0AAD5V9U6"/>
<comment type="caution">
    <text evidence="2">The sequence shown here is derived from an EMBL/GenBank/DDBJ whole genome shotgun (WGS) entry which is preliminary data.</text>
</comment>
<feature type="region of interest" description="Disordered" evidence="1">
    <location>
        <begin position="132"/>
        <end position="187"/>
    </location>
</feature>
<evidence type="ECO:0000313" key="2">
    <source>
        <dbReference type="EMBL" id="KAJ3488321.1"/>
    </source>
</evidence>
<dbReference type="Pfam" id="PF10309">
    <property type="entry name" value="NCBP3"/>
    <property type="match status" value="1"/>
</dbReference>